<proteinExistence type="predicted"/>
<sequence>MCLLVQFPTIHFTLTCFFVVSWTALILSLLDYVCTTCLCVSNRNILDKKKNLMYEWFWINKSAGSSGFTNMYAKHGPTDHDNQQHISVYSMMELQLSVSICKKKCYSNGSTLYCQSRPYVCDQPPMFHLNHDS</sequence>
<feature type="transmembrane region" description="Helical" evidence="1">
    <location>
        <begin position="12"/>
        <end position="33"/>
    </location>
</feature>
<dbReference type="Proteomes" id="UP001482620">
    <property type="component" value="Unassembled WGS sequence"/>
</dbReference>
<keyword evidence="3" id="KW-1185">Reference proteome</keyword>
<keyword evidence="1" id="KW-1133">Transmembrane helix</keyword>
<protein>
    <submittedName>
        <fullName evidence="2">Uncharacterized protein</fullName>
    </submittedName>
</protein>
<gene>
    <name evidence="2" type="ORF">ILYODFUR_015298</name>
</gene>
<evidence type="ECO:0000313" key="2">
    <source>
        <dbReference type="EMBL" id="MEQ2229085.1"/>
    </source>
</evidence>
<name>A0ABV0T9L1_9TELE</name>
<reference evidence="2 3" key="1">
    <citation type="submission" date="2021-06" db="EMBL/GenBank/DDBJ databases">
        <authorList>
            <person name="Palmer J.M."/>
        </authorList>
    </citation>
    <scope>NUCLEOTIDE SEQUENCE [LARGE SCALE GENOMIC DNA]</scope>
    <source>
        <strain evidence="3">if_2019</strain>
        <tissue evidence="2">Muscle</tissue>
    </source>
</reference>
<keyword evidence="1" id="KW-0812">Transmembrane</keyword>
<comment type="caution">
    <text evidence="2">The sequence shown here is derived from an EMBL/GenBank/DDBJ whole genome shotgun (WGS) entry which is preliminary data.</text>
</comment>
<accession>A0ABV0T9L1</accession>
<evidence type="ECO:0000313" key="3">
    <source>
        <dbReference type="Proteomes" id="UP001482620"/>
    </source>
</evidence>
<keyword evidence="1" id="KW-0472">Membrane</keyword>
<evidence type="ECO:0000256" key="1">
    <source>
        <dbReference type="SAM" id="Phobius"/>
    </source>
</evidence>
<dbReference type="EMBL" id="JAHRIQ010024505">
    <property type="protein sequence ID" value="MEQ2229085.1"/>
    <property type="molecule type" value="Genomic_DNA"/>
</dbReference>
<organism evidence="2 3">
    <name type="scientific">Ilyodon furcidens</name>
    <name type="common">goldbreast splitfin</name>
    <dbReference type="NCBI Taxonomy" id="33524"/>
    <lineage>
        <taxon>Eukaryota</taxon>
        <taxon>Metazoa</taxon>
        <taxon>Chordata</taxon>
        <taxon>Craniata</taxon>
        <taxon>Vertebrata</taxon>
        <taxon>Euteleostomi</taxon>
        <taxon>Actinopterygii</taxon>
        <taxon>Neopterygii</taxon>
        <taxon>Teleostei</taxon>
        <taxon>Neoteleostei</taxon>
        <taxon>Acanthomorphata</taxon>
        <taxon>Ovalentaria</taxon>
        <taxon>Atherinomorphae</taxon>
        <taxon>Cyprinodontiformes</taxon>
        <taxon>Goodeidae</taxon>
        <taxon>Ilyodon</taxon>
    </lineage>
</organism>